<evidence type="ECO:0000313" key="2">
    <source>
        <dbReference type="EMBL" id="ETO29081.1"/>
    </source>
</evidence>
<keyword evidence="1" id="KW-1133">Transmembrane helix</keyword>
<dbReference type="AlphaFoldDB" id="X6NSU6"/>
<comment type="caution">
    <text evidence="2">The sequence shown here is derived from an EMBL/GenBank/DDBJ whole genome shotgun (WGS) entry which is preliminary data.</text>
</comment>
<dbReference type="EMBL" id="ASPP01006267">
    <property type="protein sequence ID" value="ETO29081.1"/>
    <property type="molecule type" value="Genomic_DNA"/>
</dbReference>
<evidence type="ECO:0000313" key="3">
    <source>
        <dbReference type="Proteomes" id="UP000023152"/>
    </source>
</evidence>
<accession>X6NSU6</accession>
<gene>
    <name evidence="2" type="ORF">RFI_08044</name>
</gene>
<feature type="transmembrane region" description="Helical" evidence="1">
    <location>
        <begin position="88"/>
        <end position="111"/>
    </location>
</feature>
<dbReference type="Proteomes" id="UP000023152">
    <property type="component" value="Unassembled WGS sequence"/>
</dbReference>
<evidence type="ECO:0000256" key="1">
    <source>
        <dbReference type="SAM" id="Phobius"/>
    </source>
</evidence>
<name>X6NSU6_RETFI</name>
<protein>
    <submittedName>
        <fullName evidence="2">Uncharacterized protein</fullName>
    </submittedName>
</protein>
<sequence length="162" mass="18621">MYDNTWFELSGQIEQRGHNIAHVLIGKVCGKQLHFDMQVANGKVQLPFGMTKDKGQCSTKHFSTFLAPLDWMYRRCLLCLNLVNMLSLLLILLLLLLLLMMMMMMMMMMMIMKTKDMALAMCSDRETTASIVANARVFWKAEFLCNCGSSICRDWPKCQIST</sequence>
<keyword evidence="1" id="KW-0472">Membrane</keyword>
<keyword evidence="3" id="KW-1185">Reference proteome</keyword>
<reference evidence="2 3" key="1">
    <citation type="journal article" date="2013" name="Curr. Biol.">
        <title>The Genome of the Foraminiferan Reticulomyxa filosa.</title>
        <authorList>
            <person name="Glockner G."/>
            <person name="Hulsmann N."/>
            <person name="Schleicher M."/>
            <person name="Noegel A.A."/>
            <person name="Eichinger L."/>
            <person name="Gallinger C."/>
            <person name="Pawlowski J."/>
            <person name="Sierra R."/>
            <person name="Euteneuer U."/>
            <person name="Pillet L."/>
            <person name="Moustafa A."/>
            <person name="Platzer M."/>
            <person name="Groth M."/>
            <person name="Szafranski K."/>
            <person name="Schliwa M."/>
        </authorList>
    </citation>
    <scope>NUCLEOTIDE SEQUENCE [LARGE SCALE GENOMIC DNA]</scope>
</reference>
<proteinExistence type="predicted"/>
<organism evidence="2 3">
    <name type="scientific">Reticulomyxa filosa</name>
    <dbReference type="NCBI Taxonomy" id="46433"/>
    <lineage>
        <taxon>Eukaryota</taxon>
        <taxon>Sar</taxon>
        <taxon>Rhizaria</taxon>
        <taxon>Retaria</taxon>
        <taxon>Foraminifera</taxon>
        <taxon>Monothalamids</taxon>
        <taxon>Reticulomyxidae</taxon>
        <taxon>Reticulomyxa</taxon>
    </lineage>
</organism>
<keyword evidence="1" id="KW-0812">Transmembrane</keyword>